<evidence type="ECO:0000313" key="3">
    <source>
        <dbReference type="WBParaSite" id="SVE_1966500.1"/>
    </source>
</evidence>
<evidence type="ECO:0000313" key="2">
    <source>
        <dbReference type="Proteomes" id="UP000035680"/>
    </source>
</evidence>
<dbReference type="AlphaFoldDB" id="A0A0K0G4K4"/>
<protein>
    <submittedName>
        <fullName evidence="3">Saposin B-type domain-containing protein</fullName>
    </submittedName>
</protein>
<organism evidence="2 3">
    <name type="scientific">Strongyloides venezuelensis</name>
    <name type="common">Threadworm</name>
    <dbReference type="NCBI Taxonomy" id="75913"/>
    <lineage>
        <taxon>Eukaryota</taxon>
        <taxon>Metazoa</taxon>
        <taxon>Ecdysozoa</taxon>
        <taxon>Nematoda</taxon>
        <taxon>Chromadorea</taxon>
        <taxon>Rhabditida</taxon>
        <taxon>Tylenchina</taxon>
        <taxon>Panagrolaimomorpha</taxon>
        <taxon>Strongyloidoidea</taxon>
        <taxon>Strongyloididae</taxon>
        <taxon>Strongyloides</taxon>
    </lineage>
</organism>
<name>A0A0K0G4K4_STRVS</name>
<proteinExistence type="predicted"/>
<feature type="chain" id="PRO_5005330506" evidence="1">
    <location>
        <begin position="22"/>
        <end position="306"/>
    </location>
</feature>
<reference evidence="2" key="1">
    <citation type="submission" date="2014-07" db="EMBL/GenBank/DDBJ databases">
        <authorList>
            <person name="Martin A.A"/>
            <person name="De Silva N."/>
        </authorList>
    </citation>
    <scope>NUCLEOTIDE SEQUENCE</scope>
</reference>
<keyword evidence="2" id="KW-1185">Reference proteome</keyword>
<sequence length="306" mass="33587">MFLYFLLLVTILSNNIKISSSQLTKKGADTFINVISNSCSFCKLGEGILDNSFPINEFQVTLEEKCNIAPKSYSSICQRITGKLIDVVHRKIVDFMKHHDCTEYCGDNTRPISMDYVCLGARYLYENVNSFINLLKTYGQEVCRNEKDVMKCVQKIGSLLDIGKGIGKRTILRLSLSIDSKSACGIPYNELPQGNEIFEKEQKDSTGEEIKCITCAELVKFIGKITGGDGAPNTSSIQFLQAAAAALTEVCNKLDLCKPGSKMCTGGTCENFAGSIVNMIPQMLPVVLNKLCHTIDPNCPITAISS</sequence>
<dbReference type="Proteomes" id="UP000035680">
    <property type="component" value="Unassembled WGS sequence"/>
</dbReference>
<dbReference type="WBParaSite" id="SVE_1966500.1">
    <property type="protein sequence ID" value="SVE_1966500.1"/>
    <property type="gene ID" value="SVE_1966500"/>
</dbReference>
<keyword evidence="1" id="KW-0732">Signal</keyword>
<accession>A0A0K0G4K4</accession>
<feature type="signal peptide" evidence="1">
    <location>
        <begin position="1"/>
        <end position="21"/>
    </location>
</feature>
<evidence type="ECO:0000256" key="1">
    <source>
        <dbReference type="SAM" id="SignalP"/>
    </source>
</evidence>
<reference evidence="3" key="2">
    <citation type="submission" date="2015-08" db="UniProtKB">
        <authorList>
            <consortium name="WormBaseParasite"/>
        </authorList>
    </citation>
    <scope>IDENTIFICATION</scope>
</reference>